<name>A0A9W7FGY5_9STRA</name>
<feature type="transmembrane region" description="Helical" evidence="2">
    <location>
        <begin position="61"/>
        <end position="78"/>
    </location>
</feature>
<feature type="compositionally biased region" description="Basic and acidic residues" evidence="1">
    <location>
        <begin position="682"/>
        <end position="707"/>
    </location>
</feature>
<feature type="region of interest" description="Disordered" evidence="1">
    <location>
        <begin position="665"/>
        <end position="734"/>
    </location>
</feature>
<keyword evidence="2" id="KW-0472">Membrane</keyword>
<evidence type="ECO:0000256" key="2">
    <source>
        <dbReference type="SAM" id="Phobius"/>
    </source>
</evidence>
<keyword evidence="2" id="KW-1133">Transmembrane helix</keyword>
<dbReference type="GO" id="GO:0008195">
    <property type="term" value="F:phosphatidate phosphatase activity"/>
    <property type="evidence" value="ECO:0007669"/>
    <property type="project" value="InterPro"/>
</dbReference>
<evidence type="ECO:0000313" key="5">
    <source>
        <dbReference type="Proteomes" id="UP001165122"/>
    </source>
</evidence>
<protein>
    <recommendedName>
        <fullName evidence="3">Phosphatidate phosphatase APP1 catalytic domain-containing protein</fullName>
    </recommendedName>
</protein>
<dbReference type="InterPro" id="IPR019236">
    <property type="entry name" value="APP1_cat"/>
</dbReference>
<keyword evidence="5" id="KW-1185">Reference proteome</keyword>
<accession>A0A9W7FGY5</accession>
<dbReference type="Pfam" id="PF09949">
    <property type="entry name" value="APP1_cat"/>
    <property type="match status" value="1"/>
</dbReference>
<reference evidence="5" key="1">
    <citation type="journal article" date="2023" name="Commun. Biol.">
        <title>Genome analysis of Parmales, the sister group of diatoms, reveals the evolutionary specialization of diatoms from phago-mixotrophs to photoautotrophs.</title>
        <authorList>
            <person name="Ban H."/>
            <person name="Sato S."/>
            <person name="Yoshikawa S."/>
            <person name="Yamada K."/>
            <person name="Nakamura Y."/>
            <person name="Ichinomiya M."/>
            <person name="Sato N."/>
            <person name="Blanc-Mathieu R."/>
            <person name="Endo H."/>
            <person name="Kuwata A."/>
            <person name="Ogata H."/>
        </authorList>
    </citation>
    <scope>NUCLEOTIDE SEQUENCE [LARGE SCALE GENOMIC DNA]</scope>
    <source>
        <strain evidence="5">NIES 3700</strain>
    </source>
</reference>
<organism evidence="4 5">
    <name type="scientific">Triparma laevis f. longispina</name>
    <dbReference type="NCBI Taxonomy" id="1714387"/>
    <lineage>
        <taxon>Eukaryota</taxon>
        <taxon>Sar</taxon>
        <taxon>Stramenopiles</taxon>
        <taxon>Ochrophyta</taxon>
        <taxon>Bolidophyceae</taxon>
        <taxon>Parmales</taxon>
        <taxon>Triparmaceae</taxon>
        <taxon>Triparma</taxon>
    </lineage>
</organism>
<dbReference type="PANTHER" id="PTHR40861">
    <property type="entry name" value="DUF2183 DOMAIN-CONTAINING PROTEIN"/>
    <property type="match status" value="1"/>
</dbReference>
<dbReference type="PANTHER" id="PTHR40861:SF1">
    <property type="entry name" value="PHOSPHATIDATE PHOSPHATASE APP1 CATALYTIC DOMAIN-CONTAINING PROTEIN"/>
    <property type="match status" value="1"/>
</dbReference>
<dbReference type="Proteomes" id="UP001165122">
    <property type="component" value="Unassembled WGS sequence"/>
</dbReference>
<gene>
    <name evidence="4" type="ORF">TrLO_g13288</name>
</gene>
<feature type="transmembrane region" description="Helical" evidence="2">
    <location>
        <begin position="85"/>
        <end position="104"/>
    </location>
</feature>
<keyword evidence="2" id="KW-0812">Transmembrane</keyword>
<proteinExistence type="predicted"/>
<feature type="compositionally biased region" description="Low complexity" evidence="1">
    <location>
        <begin position="708"/>
        <end position="723"/>
    </location>
</feature>
<dbReference type="OrthoDB" id="191535at2759"/>
<evidence type="ECO:0000259" key="3">
    <source>
        <dbReference type="Pfam" id="PF09949"/>
    </source>
</evidence>
<comment type="caution">
    <text evidence="4">The sequence shown here is derived from an EMBL/GenBank/DDBJ whole genome shotgun (WGS) entry which is preliminary data.</text>
</comment>
<evidence type="ECO:0000256" key="1">
    <source>
        <dbReference type="SAM" id="MobiDB-lite"/>
    </source>
</evidence>
<feature type="domain" description="Phosphatidate phosphatase APP1 catalytic" evidence="3">
    <location>
        <begin position="337"/>
        <end position="501"/>
    </location>
</feature>
<evidence type="ECO:0000313" key="4">
    <source>
        <dbReference type="EMBL" id="GMI11858.1"/>
    </source>
</evidence>
<sequence>MDRSFIMMLMLLSSILLILLFLSFFARAPIFSSLLSALIYTLYLFIANEKAGVHNAQEFENRFWTVFALMFATAVFFAKDSPFAFGLWSPSLGFLGVCSFGYAIHAYDRYLHRKEIGRVPNIRRSSSIGGVLKFSGSIPVEEQLNNINKCLAGIDQIIIPSTINNLINIGYIMEKEREIISVLQEAEPSALNFLVTRVKLALLFYKIKDHRNISGQHRTELIDLLAVNRISELNIVSRATVLDALQMMKMTANSRCEFWVKNLICKTKQDSLSELKTLTDAKGDYFSMHKLIYDDLRSERVREDILKHMKDQANVQEAHMRMKTKKSRLRLGKAWRKILSDVDDTMLCSGGHYPAGIDKRFAKKVLYPGVLAFYRELDLGTRGPETWPEGSVGNLVFLSARPHMYKDVSEKANYAKFAKLRERGMHTNPSLLAGDMKSGSEYMMYADMEPLAVKKFQNFKEYVSIYPEFSHVFIGDNGQGDVRGGELMHDAYPGKLEMLYVHMVQPLSKTHGWDPERYRQKGLNVCFFRTYVEAGIDAAKRGLIRKTGLRRICLDAVKDFQSIGKKQWPSKNAMHSRRAELNHSLSLANLYLVQNNIKPVPMILSSPQYNINERVSTTYGNGWIRSFDPVADLYRIELDWRGLDVQIKEFTKDKDDVASVGSGQLDASAIKSEPGSNLETVSETHQKKENLDSSKDSKELKEADDSRITSSSLRSHSSPPSSIMPDPETASSFGDNSELAFYRNVTDAANEERHLKTFLDNEASKASPVTSNFADRLSPQFSPLSATTTPLRSGSVNLPPLPHLSLEPTAYEAAVSVSSSTTNWKSYGKEMPLAWCKARDIKPFELPVLYDETERPQRGIFSFFSNSSNSNSNPSKTVKIERNESDIKAGSYVNTFCGEGKVLVVRDDNIVVLNMSTWGAKAYIRIEDCEIVVKESWLWRGRGKLEKPTSEPIEEEEYIFTMGEEIDTPYGAGKVVDIRIVEEKEEPTPQPENTNAVVVKIEEGVEPPPPVPSANVVASVMKTTTTLQIELKFGNLYCAQTSASAWKKKFNKNNQSGILSVIGSVFRRMTVAPPKAKKKEEEVKTYSQFFTDSAQVQAGVFGQGTVLSHRESDDMYAVQLNYGVGYFHRSALRKFVAFGCEDMPCGVVVDVGLSGLTGRLVTVDEATSVHKVEVGTSDLTCYLNPKAILKPIKVVEGDDVFTHWGEGVVQRYRQSDGMFEVKLSWGATVYSLEADIEKEKDREKVKGLGGWISSWFVRAPSPEPSRRRTRTLSIDKAAYAAGANKK</sequence>
<dbReference type="EMBL" id="BRXW01000168">
    <property type="protein sequence ID" value="GMI11858.1"/>
    <property type="molecule type" value="Genomic_DNA"/>
</dbReference>